<dbReference type="GO" id="GO:0005874">
    <property type="term" value="C:microtubule"/>
    <property type="evidence" value="ECO:0007669"/>
    <property type="project" value="UniProtKB-KW"/>
</dbReference>
<feature type="compositionally biased region" description="Polar residues" evidence="6">
    <location>
        <begin position="153"/>
        <end position="168"/>
    </location>
</feature>
<keyword evidence="9" id="KW-1185">Reference proteome</keyword>
<sequence>MASEKGLLVVLENGNGVSEITPSVEGLVLNVDKENEITDNGIDITETFPNADGLNASGVEGQALSNASETMGSNPPKKLGAVKNGTTDKDKKGNKKGSTVVAQSKKPSLSQSLSFMSRGVANGLKKSTDGKPVKTDTKVDGTDSKSSVYARLSNPTRRVSTGGSSIETKPTIDGSTPKRASLASVPSVRRSAPGKSDTVKASVDGPASEVTDSYLTLHAGPNYLMLAVFSNDFINIARSTTPHGSRRSSGSGFAFRLDERAEKRKEFYSKIEEKIHAKEVEKNNLQAKSKESQEADLKQLRKNLTFKAAPMPTFYKEPPPPKTELKKAPSTRPISPKLGRHKISNAVAESSTEGIVSCKSPVSSSNGNPSKSTGKGSLANSNGDFVSVKKTVRKSLSKLPPQKSATTKTEAKLNSKPKSKDTELESEIAHDGETGNPSRSTERASEETECGEFKIGRELNENAETSAKVFDPEINSDIVAIDN</sequence>
<proteinExistence type="inferred from homology"/>
<evidence type="ECO:0000256" key="4">
    <source>
        <dbReference type="ARBA" id="ARBA00022701"/>
    </source>
</evidence>
<evidence type="ECO:0000256" key="6">
    <source>
        <dbReference type="SAM" id="MobiDB-lite"/>
    </source>
</evidence>
<evidence type="ECO:0000259" key="7">
    <source>
        <dbReference type="Pfam" id="PF06886"/>
    </source>
</evidence>
<dbReference type="GO" id="GO:0008017">
    <property type="term" value="F:microtubule binding"/>
    <property type="evidence" value="ECO:0007669"/>
    <property type="project" value="InterPro"/>
</dbReference>
<dbReference type="PANTHER" id="PTHR46372">
    <property type="entry name" value="PROTEIN WVD2-LIKE 3"/>
    <property type="match status" value="1"/>
</dbReference>
<dbReference type="Pfam" id="PF06886">
    <property type="entry name" value="TPX2"/>
    <property type="match status" value="1"/>
</dbReference>
<dbReference type="InterPro" id="IPR027329">
    <property type="entry name" value="TPX2_C"/>
</dbReference>
<dbReference type="EMBL" id="JADFTS010000007">
    <property type="protein sequence ID" value="KAF9595446.1"/>
    <property type="molecule type" value="Genomic_DNA"/>
</dbReference>
<evidence type="ECO:0000256" key="3">
    <source>
        <dbReference type="ARBA" id="ARBA00022490"/>
    </source>
</evidence>
<comment type="similarity">
    <text evidence="2">Belongs to the TPX2 family.</text>
</comment>
<feature type="compositionally biased region" description="Basic and acidic residues" evidence="6">
    <location>
        <begin position="440"/>
        <end position="460"/>
    </location>
</feature>
<keyword evidence="3" id="KW-0963">Cytoplasm</keyword>
<feature type="region of interest" description="Disordered" evidence="6">
    <location>
        <begin position="280"/>
        <end position="468"/>
    </location>
</feature>
<dbReference type="AlphaFoldDB" id="A0A835H9Y4"/>
<feature type="compositionally biased region" description="Polar residues" evidence="6">
    <location>
        <begin position="347"/>
        <end position="384"/>
    </location>
</feature>
<reference evidence="8 9" key="1">
    <citation type="submission" date="2020-10" db="EMBL/GenBank/DDBJ databases">
        <title>The Coptis chinensis genome and diversification of protoberbering-type alkaloids.</title>
        <authorList>
            <person name="Wang B."/>
            <person name="Shu S."/>
            <person name="Song C."/>
            <person name="Liu Y."/>
        </authorList>
    </citation>
    <scope>NUCLEOTIDE SEQUENCE [LARGE SCALE GENOMIC DNA]</scope>
    <source>
        <strain evidence="8">HL-2020</strain>
        <tissue evidence="8">Leaf</tissue>
    </source>
</reference>
<feature type="domain" description="TPX2 C-terminal" evidence="7">
    <location>
        <begin position="253"/>
        <end position="328"/>
    </location>
</feature>
<feature type="compositionally biased region" description="Low complexity" evidence="6">
    <location>
        <begin position="103"/>
        <end position="114"/>
    </location>
</feature>
<feature type="compositionally biased region" description="Basic and acidic residues" evidence="6">
    <location>
        <begin position="280"/>
        <end position="299"/>
    </location>
</feature>
<feature type="compositionally biased region" description="Basic and acidic residues" evidence="6">
    <location>
        <begin position="126"/>
        <end position="143"/>
    </location>
</feature>
<evidence type="ECO:0000256" key="2">
    <source>
        <dbReference type="ARBA" id="ARBA00005885"/>
    </source>
</evidence>
<keyword evidence="5" id="KW-0206">Cytoskeleton</keyword>
<feature type="region of interest" description="Disordered" evidence="6">
    <location>
        <begin position="42"/>
        <end position="207"/>
    </location>
</feature>
<dbReference type="InterPro" id="IPR044806">
    <property type="entry name" value="WVD2/WDL1-4"/>
</dbReference>
<feature type="compositionally biased region" description="Polar residues" evidence="6">
    <location>
        <begin position="63"/>
        <end position="73"/>
    </location>
</feature>
<dbReference type="PANTHER" id="PTHR46372:SF26">
    <property type="entry name" value="(WILD MALAYSIAN BANANA) HYPOTHETICAL PROTEIN"/>
    <property type="match status" value="1"/>
</dbReference>
<organism evidence="8 9">
    <name type="scientific">Coptis chinensis</name>
    <dbReference type="NCBI Taxonomy" id="261450"/>
    <lineage>
        <taxon>Eukaryota</taxon>
        <taxon>Viridiplantae</taxon>
        <taxon>Streptophyta</taxon>
        <taxon>Embryophyta</taxon>
        <taxon>Tracheophyta</taxon>
        <taxon>Spermatophyta</taxon>
        <taxon>Magnoliopsida</taxon>
        <taxon>Ranunculales</taxon>
        <taxon>Ranunculaceae</taxon>
        <taxon>Coptidoideae</taxon>
        <taxon>Coptis</taxon>
    </lineage>
</organism>
<evidence type="ECO:0000256" key="1">
    <source>
        <dbReference type="ARBA" id="ARBA00004245"/>
    </source>
</evidence>
<feature type="compositionally biased region" description="Basic and acidic residues" evidence="6">
    <location>
        <begin position="409"/>
        <end position="433"/>
    </location>
</feature>
<name>A0A835H9Y4_9MAGN</name>
<accession>A0A835H9Y4</accession>
<comment type="caution">
    <text evidence="8">The sequence shown here is derived from an EMBL/GenBank/DDBJ whole genome shotgun (WGS) entry which is preliminary data.</text>
</comment>
<dbReference type="Proteomes" id="UP000631114">
    <property type="component" value="Unassembled WGS sequence"/>
</dbReference>
<keyword evidence="4" id="KW-0493">Microtubule</keyword>
<evidence type="ECO:0000313" key="9">
    <source>
        <dbReference type="Proteomes" id="UP000631114"/>
    </source>
</evidence>
<comment type="subcellular location">
    <subcellularLocation>
        <location evidence="1">Cytoplasm</location>
        <location evidence="1">Cytoskeleton</location>
    </subcellularLocation>
</comment>
<evidence type="ECO:0000256" key="5">
    <source>
        <dbReference type="ARBA" id="ARBA00023212"/>
    </source>
</evidence>
<dbReference type="OrthoDB" id="1939285at2759"/>
<dbReference type="GO" id="GO:0000226">
    <property type="term" value="P:microtubule cytoskeleton organization"/>
    <property type="evidence" value="ECO:0007669"/>
    <property type="project" value="InterPro"/>
</dbReference>
<evidence type="ECO:0000313" key="8">
    <source>
        <dbReference type="EMBL" id="KAF9595446.1"/>
    </source>
</evidence>
<gene>
    <name evidence="8" type="ORF">IFM89_000364</name>
</gene>
<protein>
    <recommendedName>
        <fullName evidence="7">TPX2 C-terminal domain-containing protein</fullName>
    </recommendedName>
</protein>